<feature type="compositionally biased region" description="Basic and acidic residues" evidence="1">
    <location>
        <begin position="536"/>
        <end position="552"/>
    </location>
</feature>
<proteinExistence type="predicted"/>
<gene>
    <name evidence="2" type="ORF">RIB2604_01003220</name>
</gene>
<dbReference type="Proteomes" id="UP000075230">
    <property type="component" value="Unassembled WGS sequence"/>
</dbReference>
<feature type="region of interest" description="Disordered" evidence="1">
    <location>
        <begin position="115"/>
        <end position="153"/>
    </location>
</feature>
<sequence>MVKYDIPTLLALSHRGRIDFSKFTEQAVGNNVLRQRKTSTSVLSEQPVNRSRNASNLSRQSERTLSVPEHAVIYPSRQPSDPPQSIRAHADAGFVQFLKEHTSPKHQRVTAGGRIVPMEPQSPTPKAKQPVRNISARASDQKISKPSLRDDTKTKRENKHVLLQDNNASVNISIAAPQPAESHDDIRTILPQNGSAIDQHFSNYGQAPTLLSTAATTGLFSQPSLPWAMSDLPMPQIALPAPEAIPAASDYPMYAFGDGPLSWASNLYPTLGTQGPVIPSIPAVQPYPTLNTTSDFSAESNTSSGRATSFLGQLPPTYDSLCPSLGPQWHQYAGGQVPALDQPMIVSTPQTPTYQKSLEDAAKEHESLTSKLSGIDRYMAVHSWDLDPSAKKILVDQRMSLVRELDAVRIYREHLEWVSGRLSTTIPIRQHPSNVASMYVASGLTGSPSLMGPSLCTPSSASALPAFSMLPLANALSQSLSLNETVNASMPLNAVSDTYPYNATIGSTEVRPNHNSIKDASFSHAARGVEIRIEPKRSDKQVQTHGEAKSRTTDGTAGWKTPTKITALDVEKVHHQIEEATRRGEPVDGLLRELSAATSKLIKQRRNELHEPRGLLSAVPAKHNRKNRAGSEAGAVKGLLDKHEAHAPLMRHSTKAWKPGKELRRPGLHSAMGPYMSAKEMEEGDDHQSISSYVSTTDSWATVHQGDYGKSKKNGRIERWPKGSKNLRAQATKLMMLRSRSRGPLEHPHVSNEAFLPGPQRSRGQNLGQPGGPSIYKPRSPPTLVNPTDPARQTSVEEIRQRYPQLLTQYFNKDRGLAFQKTAALAVSQNVNAHGFLPPFEGVGNAPSKNRSAPTDMTEGGMYLLSGKMSNSKQQDGPGQRGKEAPGPARQAGKP</sequence>
<feature type="compositionally biased region" description="Polar residues" evidence="1">
    <location>
        <begin position="783"/>
        <end position="794"/>
    </location>
</feature>
<dbReference type="AlphaFoldDB" id="A0A146F6H6"/>
<feature type="compositionally biased region" description="Polar residues" evidence="1">
    <location>
        <begin position="37"/>
        <end position="59"/>
    </location>
</feature>
<feature type="region of interest" description="Disordered" evidence="1">
    <location>
        <begin position="842"/>
        <end position="895"/>
    </location>
</feature>
<feature type="region of interest" description="Disordered" evidence="1">
    <location>
        <begin position="536"/>
        <end position="560"/>
    </location>
</feature>
<accession>A0A146F6H6</accession>
<comment type="caution">
    <text evidence="2">The sequence shown here is derived from an EMBL/GenBank/DDBJ whole genome shotgun (WGS) entry which is preliminary data.</text>
</comment>
<evidence type="ECO:0000256" key="1">
    <source>
        <dbReference type="SAM" id="MobiDB-lite"/>
    </source>
</evidence>
<name>A0A146F6H6_ASPKA</name>
<feature type="compositionally biased region" description="Polar residues" evidence="1">
    <location>
        <begin position="868"/>
        <end position="877"/>
    </location>
</feature>
<reference evidence="2 3" key="1">
    <citation type="journal article" date="2016" name="DNA Res.">
        <title>Genome sequence of Aspergillus luchuensis NBRC 4314.</title>
        <authorList>
            <person name="Yamada O."/>
            <person name="Machida M."/>
            <person name="Hosoyama A."/>
            <person name="Goto M."/>
            <person name="Takahashi T."/>
            <person name="Futagami T."/>
            <person name="Yamagata Y."/>
            <person name="Takeuchi M."/>
            <person name="Kobayashi T."/>
            <person name="Koike H."/>
            <person name="Abe K."/>
            <person name="Asai K."/>
            <person name="Arita M."/>
            <person name="Fujita N."/>
            <person name="Fukuda K."/>
            <person name="Higa K."/>
            <person name="Horikawa H."/>
            <person name="Ishikawa T."/>
            <person name="Jinno K."/>
            <person name="Kato Y."/>
            <person name="Kirimura K."/>
            <person name="Mizutani O."/>
            <person name="Nakasone K."/>
            <person name="Sano M."/>
            <person name="Shiraishi Y."/>
            <person name="Tsukahara M."/>
            <person name="Gomi K."/>
        </authorList>
    </citation>
    <scope>NUCLEOTIDE SEQUENCE [LARGE SCALE GENOMIC DNA]</scope>
    <source>
        <strain evidence="2 3">RIB 2604</strain>
    </source>
</reference>
<protein>
    <submittedName>
        <fullName evidence="2">Similar to An18g03270</fullName>
    </submittedName>
</protein>
<evidence type="ECO:0000313" key="2">
    <source>
        <dbReference type="EMBL" id="GAT21432.1"/>
    </source>
</evidence>
<feature type="region of interest" description="Disordered" evidence="1">
    <location>
        <begin position="37"/>
        <end position="68"/>
    </location>
</feature>
<dbReference type="EMBL" id="BCWF01000010">
    <property type="protein sequence ID" value="GAT21432.1"/>
    <property type="molecule type" value="Genomic_DNA"/>
</dbReference>
<evidence type="ECO:0000313" key="3">
    <source>
        <dbReference type="Proteomes" id="UP000075230"/>
    </source>
</evidence>
<feature type="compositionally biased region" description="Basic and acidic residues" evidence="1">
    <location>
        <begin position="139"/>
        <end position="153"/>
    </location>
</feature>
<feature type="region of interest" description="Disordered" evidence="1">
    <location>
        <begin position="741"/>
        <end position="795"/>
    </location>
</feature>
<dbReference type="VEuPathDB" id="FungiDB:ASPFODRAFT_698273"/>
<reference evidence="3" key="2">
    <citation type="submission" date="2016-02" db="EMBL/GenBank/DDBJ databases">
        <title>Genome sequencing of Aspergillus luchuensis NBRC 4314.</title>
        <authorList>
            <person name="Yamada O."/>
        </authorList>
    </citation>
    <scope>NUCLEOTIDE SEQUENCE [LARGE SCALE GENOMIC DNA]</scope>
    <source>
        <strain evidence="3">RIB 2604</strain>
    </source>
</reference>
<organism evidence="2 3">
    <name type="scientific">Aspergillus kawachii</name>
    <name type="common">White koji mold</name>
    <name type="synonym">Aspergillus awamori var. kawachi</name>
    <dbReference type="NCBI Taxonomy" id="1069201"/>
    <lineage>
        <taxon>Eukaryota</taxon>
        <taxon>Fungi</taxon>
        <taxon>Dikarya</taxon>
        <taxon>Ascomycota</taxon>
        <taxon>Pezizomycotina</taxon>
        <taxon>Eurotiomycetes</taxon>
        <taxon>Eurotiomycetidae</taxon>
        <taxon>Eurotiales</taxon>
        <taxon>Aspergillaceae</taxon>
        <taxon>Aspergillus</taxon>
        <taxon>Aspergillus subgen. Circumdati</taxon>
    </lineage>
</organism>